<protein>
    <recommendedName>
        <fullName evidence="1">DUF2357 domain-containing protein</fullName>
    </recommendedName>
</protein>
<gene>
    <name evidence="2" type="ORF">KCJAJFAP_00320</name>
</gene>
<evidence type="ECO:0000313" key="2">
    <source>
        <dbReference type="EMBL" id="VWL96017.1"/>
    </source>
</evidence>
<proteinExistence type="predicted"/>
<dbReference type="InterPro" id="IPR018633">
    <property type="entry name" value="DUF2357"/>
</dbReference>
<dbReference type="Pfam" id="PF09823">
    <property type="entry name" value="DUF2357"/>
    <property type="match status" value="1"/>
</dbReference>
<dbReference type="EMBL" id="CABWIE010000019">
    <property type="protein sequence ID" value="VWL96017.1"/>
    <property type="molecule type" value="Genomic_DNA"/>
</dbReference>
<dbReference type="RefSeq" id="WP_152076556.1">
    <property type="nucleotide sequence ID" value="NZ_CAAKNU010000032.1"/>
</dbReference>
<dbReference type="Proteomes" id="UP000361836">
    <property type="component" value="Unassembled WGS sequence"/>
</dbReference>
<accession>A0A5K1J5Q8</accession>
<reference evidence="2 3" key="1">
    <citation type="submission" date="2019-10" db="EMBL/GenBank/DDBJ databases">
        <authorList>
            <person name="Wolf R A."/>
        </authorList>
    </citation>
    <scope>NUCLEOTIDE SEQUENCE [LARGE SCALE GENOMIC DNA]</scope>
    <source>
        <strain evidence="2">Collinsella_aerofaciens_MC2</strain>
    </source>
</reference>
<organism evidence="2 3">
    <name type="scientific">Collinsella aerofaciens</name>
    <dbReference type="NCBI Taxonomy" id="74426"/>
    <lineage>
        <taxon>Bacteria</taxon>
        <taxon>Bacillati</taxon>
        <taxon>Actinomycetota</taxon>
        <taxon>Coriobacteriia</taxon>
        <taxon>Coriobacteriales</taxon>
        <taxon>Coriobacteriaceae</taxon>
        <taxon>Collinsella</taxon>
    </lineage>
</organism>
<evidence type="ECO:0000259" key="1">
    <source>
        <dbReference type="Pfam" id="PF09823"/>
    </source>
</evidence>
<evidence type="ECO:0000313" key="3">
    <source>
        <dbReference type="Proteomes" id="UP000361836"/>
    </source>
</evidence>
<feature type="domain" description="DUF2357" evidence="1">
    <location>
        <begin position="30"/>
        <end position="183"/>
    </location>
</feature>
<name>A0A5K1J5Q8_9ACTN</name>
<dbReference type="AlphaFoldDB" id="A0A5K1J5Q8"/>
<keyword evidence="3" id="KW-1185">Reference proteome</keyword>
<sequence>MSETIQDLYTSFSEQMEPIQEDSRYFRYLFEMAQASGTTIEQQREELVKVVDEEWISMIEDSLDAINTIIEKPRRFITTEEEVVPVSLAKKISADSVRHLSRNTQFLAPSEDGSVHPTRILNVNTVETYDLYENRFIYHLIQRLLTFVDKRTDVIFWSTGNEIRNRFKMHSKIDDAYEEIEYNVEMTVKNRQSFAENDADNMDVFMRIDRVRRLVMALRGASFCQIMNGCSAVRSPIQRTNLIMKDPNYRKCYQLWQFMERYDKVGYNIDVQQQALAFDDEYMVQMYTNLINNYTVFKSLTDDERNLQELESVQHAPVAPKFIKEIQEVQVDSPDLPDVEVRRVFVEEVTQAQLDAEQALVEVREQIEELQGQLKSWKVQAHALTDERDDLADELDEAKTRELALTQRAQMAEADVEELRASLEDVEAGKKAAEADAVEARETAAAQLAQMRAEADAEVTAARADADAKIAAAKLQVEEVQLTAERDARAAQEAADAAAAVAEQKLADTVAVAEEKVSAAQQAADAAIDAARAAADSAVEQAAVDANEKVATAAAERDAAARAAEEARADADARIAAAGLEAGERIEQEVAAVRAACEREVEAARAEMQQRLDALTQELERAERNRERAERRAEGNSLSRYLLARLRGEAGEGVAAAPDEDGASAADATEVEVAADPETSAKDDDK</sequence>